<dbReference type="InterPro" id="IPR006439">
    <property type="entry name" value="HAD-SF_hydro_IA"/>
</dbReference>
<dbReference type="NCBIfam" id="TIGR01662">
    <property type="entry name" value="HAD-SF-IIIA"/>
    <property type="match status" value="1"/>
</dbReference>
<dbReference type="SUPFAM" id="SSF53448">
    <property type="entry name" value="Nucleotide-diphospho-sugar transferases"/>
    <property type="match status" value="1"/>
</dbReference>
<evidence type="ECO:0000313" key="9">
    <source>
        <dbReference type="EMBL" id="OPC84724.1"/>
    </source>
</evidence>
<dbReference type="Pfam" id="PF00535">
    <property type="entry name" value="Glycos_transf_2"/>
    <property type="match status" value="1"/>
</dbReference>
<evidence type="ECO:0000256" key="4">
    <source>
        <dbReference type="ARBA" id="ARBA00022723"/>
    </source>
</evidence>
<keyword evidence="4" id="KW-0479">Metal-binding</keyword>
<dbReference type="AlphaFoldDB" id="A0A1T3P6N1"/>
<dbReference type="InterPro" id="IPR004446">
    <property type="entry name" value="Heptose_bisP_phosphatase"/>
</dbReference>
<dbReference type="OrthoDB" id="9781367at2"/>
<dbReference type="InterPro" id="IPR006357">
    <property type="entry name" value="HAD-SF_hydro_IIA"/>
</dbReference>
<dbReference type="NCBIfam" id="TIGR01509">
    <property type="entry name" value="HAD-SF-IA-v3"/>
    <property type="match status" value="1"/>
</dbReference>
<dbReference type="InterPro" id="IPR001173">
    <property type="entry name" value="Glyco_trans_2-like"/>
</dbReference>
<evidence type="ECO:0000256" key="6">
    <source>
        <dbReference type="ARBA" id="ARBA00023277"/>
    </source>
</evidence>
<dbReference type="Pfam" id="PF13242">
    <property type="entry name" value="Hydrolase_like"/>
    <property type="match status" value="1"/>
</dbReference>
<organism evidence="9 10">
    <name type="scientific">Embleya scabrispora</name>
    <dbReference type="NCBI Taxonomy" id="159449"/>
    <lineage>
        <taxon>Bacteria</taxon>
        <taxon>Bacillati</taxon>
        <taxon>Actinomycetota</taxon>
        <taxon>Actinomycetes</taxon>
        <taxon>Kitasatosporales</taxon>
        <taxon>Streptomycetaceae</taxon>
        <taxon>Embleya</taxon>
    </lineage>
</organism>
<dbReference type="Gene3D" id="3.90.550.10">
    <property type="entry name" value="Spore Coat Polysaccharide Biosynthesis Protein SpsA, Chain A"/>
    <property type="match status" value="1"/>
</dbReference>
<feature type="domain" description="Glycosyltransferase 2-like" evidence="8">
    <location>
        <begin position="4"/>
        <end position="110"/>
    </location>
</feature>
<evidence type="ECO:0000313" key="10">
    <source>
        <dbReference type="Proteomes" id="UP000190037"/>
    </source>
</evidence>
<comment type="similarity">
    <text evidence="2">Belongs to the GmhB family.</text>
</comment>
<dbReference type="InterPro" id="IPR023214">
    <property type="entry name" value="HAD_sf"/>
</dbReference>
<sequence>MGRPELDRCVAALAAATGPAPEVVVVVDDRPGTPDPLPLHVPPELAARTLVLATGGGGPAGARNMGWRAVPPAVGWIAFLDDDVEVSPTWRADLVADLRAAGPDVGAVQGRLDVPLPRDRRPTDWERGTRGLADAAWATADMAYRRDVLVETGGFDPRFRRAFREDADLALRSEEAGWILTRGDRRTRHPVRPTDRWVSVRVQAGNADDVLMTRLHGGDWYRRAAAPRGRRRLHMALTALAVVAGVAAPAGRRRVAIAAAAGWLVGTVEFAAARIRPGPRDRHEVTTMIATSVLIPPAATAHWLRGQWRHRGVGPTGVRPKAVLFDRDGTLVRDVPYNDQPDKVEPMPGAVEAVRMLRAAGIRTAVVSNQSGVGRGLISPEALRRVNARVDAVFGPFEVWECCVHRPEDDCPCRKPRPGLIEDAARRLGVRPDECVVIGDIGADVAAARAAGARSVLVPTDTTRAGELAGARVAGDLGDAVRLVLRGLR</sequence>
<comment type="caution">
    <text evidence="9">The sequence shown here is derived from an EMBL/GenBank/DDBJ whole genome shotgun (WGS) entry which is preliminary data.</text>
</comment>
<protein>
    <recommendedName>
        <fullName evidence="7">D,D-heptose 1,7-bisphosphate phosphatase</fullName>
    </recommendedName>
</protein>
<dbReference type="GO" id="GO:0005737">
    <property type="term" value="C:cytoplasm"/>
    <property type="evidence" value="ECO:0007669"/>
    <property type="project" value="UniProtKB-SubCell"/>
</dbReference>
<evidence type="ECO:0000259" key="8">
    <source>
        <dbReference type="Pfam" id="PF00535"/>
    </source>
</evidence>
<dbReference type="EMBL" id="MWQN01000001">
    <property type="protein sequence ID" value="OPC84724.1"/>
    <property type="molecule type" value="Genomic_DNA"/>
</dbReference>
<dbReference type="Proteomes" id="UP000190037">
    <property type="component" value="Unassembled WGS sequence"/>
</dbReference>
<dbReference type="Gene3D" id="3.40.50.1000">
    <property type="entry name" value="HAD superfamily/HAD-like"/>
    <property type="match status" value="1"/>
</dbReference>
<gene>
    <name evidence="9" type="ORF">B4N89_00910</name>
</gene>
<dbReference type="InterPro" id="IPR036412">
    <property type="entry name" value="HAD-like_sf"/>
</dbReference>
<evidence type="ECO:0000256" key="5">
    <source>
        <dbReference type="ARBA" id="ARBA00022801"/>
    </source>
</evidence>
<dbReference type="STRING" id="159449.B4N89_00910"/>
<evidence type="ECO:0000256" key="2">
    <source>
        <dbReference type="ARBA" id="ARBA00005628"/>
    </source>
</evidence>
<dbReference type="InterPro" id="IPR006543">
    <property type="entry name" value="Histidinol-phos"/>
</dbReference>
<dbReference type="InterPro" id="IPR006549">
    <property type="entry name" value="HAD-SF_hydro_IIIA"/>
</dbReference>
<name>A0A1T3P6N1_9ACTN</name>
<keyword evidence="6" id="KW-0119">Carbohydrate metabolism</keyword>
<dbReference type="SUPFAM" id="SSF56784">
    <property type="entry name" value="HAD-like"/>
    <property type="match status" value="1"/>
</dbReference>
<evidence type="ECO:0000256" key="7">
    <source>
        <dbReference type="ARBA" id="ARBA00031828"/>
    </source>
</evidence>
<dbReference type="GO" id="GO:0046872">
    <property type="term" value="F:metal ion binding"/>
    <property type="evidence" value="ECO:0007669"/>
    <property type="project" value="UniProtKB-KW"/>
</dbReference>
<dbReference type="NCBIfam" id="TIGR01656">
    <property type="entry name" value="Histidinol-ppas"/>
    <property type="match status" value="1"/>
</dbReference>
<proteinExistence type="inferred from homology"/>
<keyword evidence="5 9" id="KW-0378">Hydrolase</keyword>
<dbReference type="InterPro" id="IPR029044">
    <property type="entry name" value="Nucleotide-diphossugar_trans"/>
</dbReference>
<comment type="subcellular location">
    <subcellularLocation>
        <location evidence="1">Cytoplasm</location>
    </subcellularLocation>
</comment>
<dbReference type="Pfam" id="PF13344">
    <property type="entry name" value="Hydrolase_6"/>
    <property type="match status" value="1"/>
</dbReference>
<dbReference type="PANTHER" id="PTHR42891:SF1">
    <property type="entry name" value="D-GLYCERO-BETA-D-MANNO-HEPTOSE-1,7-BISPHOSPHATE 7-PHOSPHATASE"/>
    <property type="match status" value="1"/>
</dbReference>
<dbReference type="GO" id="GO:0016791">
    <property type="term" value="F:phosphatase activity"/>
    <property type="evidence" value="ECO:0007669"/>
    <property type="project" value="InterPro"/>
</dbReference>
<accession>A0A1T3P6N1</accession>
<dbReference type="PANTHER" id="PTHR42891">
    <property type="entry name" value="D-GLYCERO-BETA-D-MANNO-HEPTOSE-1,7-BISPHOSPHATE 7-PHOSPHATASE"/>
    <property type="match status" value="1"/>
</dbReference>
<evidence type="ECO:0000256" key="1">
    <source>
        <dbReference type="ARBA" id="ARBA00004496"/>
    </source>
</evidence>
<evidence type="ECO:0000256" key="3">
    <source>
        <dbReference type="ARBA" id="ARBA00022490"/>
    </source>
</evidence>
<reference evidence="9 10" key="1">
    <citation type="submission" date="2017-03" db="EMBL/GenBank/DDBJ databases">
        <title>Draft genome sequence of Streptomyces scabrisporus NF3, endophyte isolated from Amphipterygium adstringens.</title>
        <authorList>
            <person name="Vazquez M."/>
            <person name="Ceapa C.D."/>
            <person name="Rodriguez Luna D."/>
            <person name="Sanchez Esquivel S."/>
        </authorList>
    </citation>
    <scope>NUCLEOTIDE SEQUENCE [LARGE SCALE GENOMIC DNA]</scope>
    <source>
        <strain evidence="9 10">NF3</strain>
    </source>
</reference>
<keyword evidence="3" id="KW-0963">Cytoplasm</keyword>
<keyword evidence="10" id="KW-1185">Reference proteome</keyword>
<dbReference type="GO" id="GO:0005975">
    <property type="term" value="P:carbohydrate metabolic process"/>
    <property type="evidence" value="ECO:0007669"/>
    <property type="project" value="InterPro"/>
</dbReference>